<name>A0A543IJI7_9ACTN</name>
<feature type="transmembrane region" description="Helical" evidence="8">
    <location>
        <begin position="70"/>
        <end position="95"/>
    </location>
</feature>
<evidence type="ECO:0000256" key="5">
    <source>
        <dbReference type="ARBA" id="ARBA00022970"/>
    </source>
</evidence>
<keyword evidence="12" id="KW-1185">Reference proteome</keyword>
<dbReference type="InterPro" id="IPR035906">
    <property type="entry name" value="MetI-like_sf"/>
</dbReference>
<dbReference type="EMBL" id="VFPO01000001">
    <property type="protein sequence ID" value="TQM70735.1"/>
    <property type="molecule type" value="Genomic_DNA"/>
</dbReference>
<organism evidence="11 12">
    <name type="scientific">Actinomadura hallensis</name>
    <dbReference type="NCBI Taxonomy" id="337895"/>
    <lineage>
        <taxon>Bacteria</taxon>
        <taxon>Bacillati</taxon>
        <taxon>Actinomycetota</taxon>
        <taxon>Actinomycetes</taxon>
        <taxon>Streptosporangiales</taxon>
        <taxon>Thermomonosporaceae</taxon>
        <taxon>Actinomadura</taxon>
    </lineage>
</organism>
<dbReference type="CDD" id="cd06261">
    <property type="entry name" value="TM_PBP2"/>
    <property type="match status" value="1"/>
</dbReference>
<dbReference type="PANTHER" id="PTHR30614:SF0">
    <property type="entry name" value="L-CYSTINE TRANSPORT SYSTEM PERMEASE PROTEIN TCYL"/>
    <property type="match status" value="1"/>
</dbReference>
<reference evidence="11 12" key="1">
    <citation type="submission" date="2019-06" db="EMBL/GenBank/DDBJ databases">
        <title>Sequencing the genomes of 1000 actinobacteria strains.</title>
        <authorList>
            <person name="Klenk H.-P."/>
        </authorList>
    </citation>
    <scope>NUCLEOTIDE SEQUENCE [LARGE SCALE GENOMIC DNA]</scope>
    <source>
        <strain evidence="11 12">DSM 45043</strain>
    </source>
</reference>
<dbReference type="InterPro" id="IPR000515">
    <property type="entry name" value="MetI-like"/>
</dbReference>
<feature type="domain" description="ABC transmembrane type-1" evidence="10">
    <location>
        <begin position="67"/>
        <end position="270"/>
    </location>
</feature>
<dbReference type="GO" id="GO:0022857">
    <property type="term" value="F:transmembrane transporter activity"/>
    <property type="evidence" value="ECO:0007669"/>
    <property type="project" value="InterPro"/>
</dbReference>
<dbReference type="GO" id="GO:0043190">
    <property type="term" value="C:ATP-binding cassette (ABC) transporter complex"/>
    <property type="evidence" value="ECO:0007669"/>
    <property type="project" value="InterPro"/>
</dbReference>
<dbReference type="Pfam" id="PF00528">
    <property type="entry name" value="BPD_transp_1"/>
    <property type="match status" value="1"/>
</dbReference>
<dbReference type="InterPro" id="IPR010065">
    <property type="entry name" value="AA_ABC_transptr_permease_3TM"/>
</dbReference>
<dbReference type="FunFam" id="1.10.3720.10:FF:000006">
    <property type="entry name" value="Glutamate/aspartate ABC transporter, permease protein GltK"/>
    <property type="match status" value="1"/>
</dbReference>
<keyword evidence="6 8" id="KW-1133">Transmembrane helix</keyword>
<gene>
    <name evidence="11" type="ORF">FHX41_4471</name>
</gene>
<evidence type="ECO:0000256" key="1">
    <source>
        <dbReference type="ARBA" id="ARBA00004651"/>
    </source>
</evidence>
<evidence type="ECO:0000313" key="11">
    <source>
        <dbReference type="EMBL" id="TQM70735.1"/>
    </source>
</evidence>
<dbReference type="Proteomes" id="UP000316706">
    <property type="component" value="Unassembled WGS sequence"/>
</dbReference>
<dbReference type="Gene3D" id="1.10.3720.10">
    <property type="entry name" value="MetI-like"/>
    <property type="match status" value="1"/>
</dbReference>
<feature type="transmembrane region" description="Helical" evidence="8">
    <location>
        <begin position="26"/>
        <end position="49"/>
    </location>
</feature>
<dbReference type="AlphaFoldDB" id="A0A543IJI7"/>
<comment type="caution">
    <text evidence="11">The sequence shown here is derived from an EMBL/GenBank/DDBJ whole genome shotgun (WGS) entry which is preliminary data.</text>
</comment>
<feature type="transmembrane region" description="Helical" evidence="8">
    <location>
        <begin position="115"/>
        <end position="138"/>
    </location>
</feature>
<evidence type="ECO:0000256" key="2">
    <source>
        <dbReference type="ARBA" id="ARBA00022448"/>
    </source>
</evidence>
<evidence type="ECO:0000256" key="4">
    <source>
        <dbReference type="ARBA" id="ARBA00022692"/>
    </source>
</evidence>
<dbReference type="NCBIfam" id="TIGR01726">
    <property type="entry name" value="HEQRo_perm_3TM"/>
    <property type="match status" value="1"/>
</dbReference>
<accession>A0A543IJI7</accession>
<keyword evidence="7 8" id="KW-0472">Membrane</keyword>
<evidence type="ECO:0000313" key="12">
    <source>
        <dbReference type="Proteomes" id="UP000316706"/>
    </source>
</evidence>
<keyword evidence="5" id="KW-0029">Amino-acid transport</keyword>
<keyword evidence="4 8" id="KW-0812">Transmembrane</keyword>
<sequence>MTVDDDVEKGRPEAIRAVPVRHPGRWIAAAVVLVLIAMFVNFLLTSDALNWPEQRKYIFSVAVLKGVRNTILLTVAAMVGGIALGTVLALMRLSPNPLLSGAAWFYLWFFRGTPLYTQLLIWGAIGSLLPTVGIGIPFGPEFHTWQTQSLVTAMIAAGLGLILNEAAYMAEIIRAGILSVDEGQQEAASALGMSRMQTMRRIVLPQAMRVIIPPTGNEALSTMKNTSLVAAIPFSELTFTAQTIYANTYQIVPMLIMACLWYLFLSSLMMVGQHYLERHYSRGVGRNGSSREPRIRLRGGGGGQ</sequence>
<evidence type="ECO:0000256" key="7">
    <source>
        <dbReference type="ARBA" id="ARBA00023136"/>
    </source>
</evidence>
<dbReference type="PROSITE" id="PS50928">
    <property type="entry name" value="ABC_TM1"/>
    <property type="match status" value="1"/>
</dbReference>
<evidence type="ECO:0000256" key="9">
    <source>
        <dbReference type="SAM" id="MobiDB-lite"/>
    </source>
</evidence>
<dbReference type="OrthoDB" id="92598at2"/>
<comment type="similarity">
    <text evidence="8">Belongs to the binding-protein-dependent transport system permease family.</text>
</comment>
<evidence type="ECO:0000256" key="8">
    <source>
        <dbReference type="RuleBase" id="RU363032"/>
    </source>
</evidence>
<proteinExistence type="inferred from homology"/>
<feature type="transmembrane region" description="Helical" evidence="8">
    <location>
        <begin position="150"/>
        <end position="170"/>
    </location>
</feature>
<evidence type="ECO:0000259" key="10">
    <source>
        <dbReference type="PROSITE" id="PS50928"/>
    </source>
</evidence>
<keyword evidence="2 8" id="KW-0813">Transport</keyword>
<dbReference type="GO" id="GO:0006865">
    <property type="term" value="P:amino acid transport"/>
    <property type="evidence" value="ECO:0007669"/>
    <property type="project" value="UniProtKB-KW"/>
</dbReference>
<protein>
    <submittedName>
        <fullName evidence="11">Polar amino acid transport system permease protein</fullName>
    </submittedName>
</protein>
<evidence type="ECO:0000256" key="3">
    <source>
        <dbReference type="ARBA" id="ARBA00022475"/>
    </source>
</evidence>
<feature type="transmembrane region" description="Helical" evidence="8">
    <location>
        <begin position="251"/>
        <end position="272"/>
    </location>
</feature>
<dbReference type="RefSeq" id="WP_141971797.1">
    <property type="nucleotide sequence ID" value="NZ_VFPO01000001.1"/>
</dbReference>
<keyword evidence="3" id="KW-1003">Cell membrane</keyword>
<dbReference type="SUPFAM" id="SSF161098">
    <property type="entry name" value="MetI-like"/>
    <property type="match status" value="1"/>
</dbReference>
<dbReference type="InterPro" id="IPR043429">
    <property type="entry name" value="ArtM/GltK/GlnP/TcyL/YhdX-like"/>
</dbReference>
<evidence type="ECO:0000256" key="6">
    <source>
        <dbReference type="ARBA" id="ARBA00022989"/>
    </source>
</evidence>
<dbReference type="PANTHER" id="PTHR30614">
    <property type="entry name" value="MEMBRANE COMPONENT OF AMINO ACID ABC TRANSPORTER"/>
    <property type="match status" value="1"/>
</dbReference>
<comment type="subcellular location">
    <subcellularLocation>
        <location evidence="1 8">Cell membrane</location>
        <topology evidence="1 8">Multi-pass membrane protein</topology>
    </subcellularLocation>
</comment>
<feature type="region of interest" description="Disordered" evidence="9">
    <location>
        <begin position="283"/>
        <end position="304"/>
    </location>
</feature>